<comment type="caution">
    <text evidence="1">The sequence shown here is derived from an EMBL/GenBank/DDBJ whole genome shotgun (WGS) entry which is preliminary data.</text>
</comment>
<name>A0A921UF78_SORBI</name>
<evidence type="ECO:0000313" key="2">
    <source>
        <dbReference type="Proteomes" id="UP000807115"/>
    </source>
</evidence>
<gene>
    <name evidence="1" type="ORF">BDA96_05G000600</name>
</gene>
<accession>A0A921UF78</accession>
<protein>
    <submittedName>
        <fullName evidence="1">Uncharacterized protein</fullName>
    </submittedName>
</protein>
<organism evidence="1 2">
    <name type="scientific">Sorghum bicolor</name>
    <name type="common">Sorghum</name>
    <name type="synonym">Sorghum vulgare</name>
    <dbReference type="NCBI Taxonomy" id="4558"/>
    <lineage>
        <taxon>Eukaryota</taxon>
        <taxon>Viridiplantae</taxon>
        <taxon>Streptophyta</taxon>
        <taxon>Embryophyta</taxon>
        <taxon>Tracheophyta</taxon>
        <taxon>Spermatophyta</taxon>
        <taxon>Magnoliopsida</taxon>
        <taxon>Liliopsida</taxon>
        <taxon>Poales</taxon>
        <taxon>Poaceae</taxon>
        <taxon>PACMAD clade</taxon>
        <taxon>Panicoideae</taxon>
        <taxon>Andropogonodae</taxon>
        <taxon>Andropogoneae</taxon>
        <taxon>Sorghinae</taxon>
        <taxon>Sorghum</taxon>
    </lineage>
</organism>
<dbReference type="Proteomes" id="UP000807115">
    <property type="component" value="Chromosome 5"/>
</dbReference>
<dbReference type="AlphaFoldDB" id="A0A921UF78"/>
<reference evidence="1" key="1">
    <citation type="journal article" date="2019" name="BMC Genomics">
        <title>A new reference genome for Sorghum bicolor reveals high levels of sequence similarity between sweet and grain genotypes: implications for the genetics of sugar metabolism.</title>
        <authorList>
            <person name="Cooper E.A."/>
            <person name="Brenton Z.W."/>
            <person name="Flinn B.S."/>
            <person name="Jenkins J."/>
            <person name="Shu S."/>
            <person name="Flowers D."/>
            <person name="Luo F."/>
            <person name="Wang Y."/>
            <person name="Xia P."/>
            <person name="Barry K."/>
            <person name="Daum C."/>
            <person name="Lipzen A."/>
            <person name="Yoshinaga Y."/>
            <person name="Schmutz J."/>
            <person name="Saski C."/>
            <person name="Vermerris W."/>
            <person name="Kresovich S."/>
        </authorList>
    </citation>
    <scope>NUCLEOTIDE SEQUENCE</scope>
</reference>
<evidence type="ECO:0000313" key="1">
    <source>
        <dbReference type="EMBL" id="KAG0528311.1"/>
    </source>
</evidence>
<dbReference type="EMBL" id="CM027684">
    <property type="protein sequence ID" value="KAG0528311.1"/>
    <property type="molecule type" value="Genomic_DNA"/>
</dbReference>
<proteinExistence type="predicted"/>
<sequence>MMYYCGEHHECLKSCSASSSHVSEDIYGGGMDNENRWRATTCLFEQLMS</sequence>
<reference evidence="1" key="2">
    <citation type="submission" date="2020-10" db="EMBL/GenBank/DDBJ databases">
        <authorList>
            <person name="Cooper E.A."/>
            <person name="Brenton Z.W."/>
            <person name="Flinn B.S."/>
            <person name="Jenkins J."/>
            <person name="Shu S."/>
            <person name="Flowers D."/>
            <person name="Luo F."/>
            <person name="Wang Y."/>
            <person name="Xia P."/>
            <person name="Barry K."/>
            <person name="Daum C."/>
            <person name="Lipzen A."/>
            <person name="Yoshinaga Y."/>
            <person name="Schmutz J."/>
            <person name="Saski C."/>
            <person name="Vermerris W."/>
            <person name="Kresovich S."/>
        </authorList>
    </citation>
    <scope>NUCLEOTIDE SEQUENCE</scope>
</reference>